<feature type="binding site" evidence="15">
    <location>
        <begin position="150"/>
        <end position="151"/>
    </location>
    <ligand>
        <name>mRNA</name>
        <dbReference type="ChEBI" id="CHEBI:33699"/>
    </ligand>
</feature>
<evidence type="ECO:0000256" key="13">
    <source>
        <dbReference type="ARBA" id="ARBA00044712"/>
    </source>
</evidence>
<evidence type="ECO:0000256" key="9">
    <source>
        <dbReference type="ARBA" id="ARBA00023042"/>
    </source>
</evidence>
<name>A0A4U0VSX6_9PEZI</name>
<dbReference type="EMBL" id="NAJQ01001831">
    <property type="protein sequence ID" value="TKA52302.1"/>
    <property type="molecule type" value="Genomic_DNA"/>
</dbReference>
<evidence type="ECO:0000256" key="2">
    <source>
        <dbReference type="ARBA" id="ARBA00004123"/>
    </source>
</evidence>
<keyword evidence="19" id="KW-1185">Reference proteome</keyword>
<evidence type="ECO:0000313" key="19">
    <source>
        <dbReference type="Proteomes" id="UP000309340"/>
    </source>
</evidence>
<dbReference type="GO" id="GO:0004482">
    <property type="term" value="F:mRNA 5'-cap (guanine-N7-)-methyltransferase activity"/>
    <property type="evidence" value="ECO:0007669"/>
    <property type="project" value="UniProtKB-EC"/>
</dbReference>
<comment type="caution">
    <text evidence="18">The sequence shown here is derived from an EMBL/GenBank/DDBJ whole genome shotgun (WGS) entry which is preliminary data.</text>
</comment>
<feature type="domain" description="MRNA cap 0 methyltransferase" evidence="17">
    <location>
        <begin position="141"/>
        <end position="603"/>
    </location>
</feature>
<evidence type="ECO:0000256" key="7">
    <source>
        <dbReference type="ARBA" id="ARBA00022691"/>
    </source>
</evidence>
<dbReference type="OrthoDB" id="10248867at2759"/>
<feature type="region of interest" description="Disordered" evidence="16">
    <location>
        <begin position="338"/>
        <end position="464"/>
    </location>
</feature>
<protein>
    <recommendedName>
        <fullName evidence="14">mRNA cap guanine-N(7) methyltransferase</fullName>
        <ecNumber evidence="3">2.1.1.56</ecNumber>
    </recommendedName>
    <alternativeName>
        <fullName evidence="11">mRNA (guanine-N(7))-methyltransferase</fullName>
    </alternativeName>
    <alternativeName>
        <fullName evidence="12">mRNA cap methyltransferase</fullName>
    </alternativeName>
</protein>
<comment type="catalytic activity">
    <reaction evidence="13">
        <text>a 5'-end (5'-triphosphoguanosine)-ribonucleoside in mRNA + S-adenosyl-L-methionine = a 5'-end (N(7)-methyl 5'-triphosphoguanosine)-ribonucleoside in mRNA + S-adenosyl-L-homocysteine</text>
        <dbReference type="Rhea" id="RHEA:67008"/>
        <dbReference type="Rhea" id="RHEA-COMP:17166"/>
        <dbReference type="Rhea" id="RHEA-COMP:17167"/>
        <dbReference type="ChEBI" id="CHEBI:57856"/>
        <dbReference type="ChEBI" id="CHEBI:59789"/>
        <dbReference type="ChEBI" id="CHEBI:156461"/>
        <dbReference type="ChEBI" id="CHEBI:167617"/>
        <dbReference type="EC" id="2.1.1.56"/>
    </reaction>
</comment>
<comment type="function">
    <text evidence="1">Responsible for methylating the 5'-cap structure of mRNAs.</text>
</comment>
<evidence type="ECO:0000256" key="3">
    <source>
        <dbReference type="ARBA" id="ARBA00011926"/>
    </source>
</evidence>
<dbReference type="PANTHER" id="PTHR12189:SF2">
    <property type="entry name" value="MRNA CAP GUANINE-N7 METHYLTRANSFERASE"/>
    <property type="match status" value="1"/>
</dbReference>
<dbReference type="Proteomes" id="UP000309340">
    <property type="component" value="Unassembled WGS sequence"/>
</dbReference>
<evidence type="ECO:0000256" key="1">
    <source>
        <dbReference type="ARBA" id="ARBA00003378"/>
    </source>
</evidence>
<dbReference type="AlphaFoldDB" id="A0A4U0VSX6"/>
<evidence type="ECO:0000256" key="5">
    <source>
        <dbReference type="ARBA" id="ARBA00022664"/>
    </source>
</evidence>
<dbReference type="EC" id="2.1.1.56" evidence="3"/>
<evidence type="ECO:0000256" key="4">
    <source>
        <dbReference type="ARBA" id="ARBA00022603"/>
    </source>
</evidence>
<dbReference type="SUPFAM" id="SSF53335">
    <property type="entry name" value="S-adenosyl-L-methionine-dependent methyltransferases"/>
    <property type="match status" value="1"/>
</dbReference>
<dbReference type="InterPro" id="IPR039753">
    <property type="entry name" value="RG7MT1"/>
</dbReference>
<keyword evidence="4" id="KW-0489">Methyltransferase</keyword>
<feature type="compositionally biased region" description="Polar residues" evidence="16">
    <location>
        <begin position="398"/>
        <end position="408"/>
    </location>
</feature>
<keyword evidence="5" id="KW-0507">mRNA processing</keyword>
<feature type="site" description="mRNA cap binding" evidence="15">
    <location>
        <position position="188"/>
    </location>
</feature>
<keyword evidence="8" id="KW-0694">RNA-binding</keyword>
<dbReference type="InterPro" id="IPR016899">
    <property type="entry name" value="mRNA_G-N7_MeTrfase_euk"/>
</dbReference>
<evidence type="ECO:0000256" key="6">
    <source>
        <dbReference type="ARBA" id="ARBA00022679"/>
    </source>
</evidence>
<evidence type="ECO:0000259" key="17">
    <source>
        <dbReference type="PROSITE" id="PS51562"/>
    </source>
</evidence>
<evidence type="ECO:0000256" key="15">
    <source>
        <dbReference type="PIRSR" id="PIRSR028762-2"/>
    </source>
</evidence>
<feature type="compositionally biased region" description="Low complexity" evidence="16">
    <location>
        <begin position="443"/>
        <end position="456"/>
    </location>
</feature>
<feature type="site" description="mRNA cap binding" evidence="15">
    <location>
        <position position="595"/>
    </location>
</feature>
<evidence type="ECO:0000256" key="11">
    <source>
        <dbReference type="ARBA" id="ARBA00032772"/>
    </source>
</evidence>
<feature type="site" description="mRNA cap binding" evidence="15">
    <location>
        <position position="215"/>
    </location>
</feature>
<dbReference type="PROSITE" id="PS51562">
    <property type="entry name" value="RNA_CAP0_MT"/>
    <property type="match status" value="1"/>
</dbReference>
<evidence type="ECO:0000256" key="14">
    <source>
        <dbReference type="ARBA" id="ARBA00049739"/>
    </source>
</evidence>
<comment type="subcellular location">
    <subcellularLocation>
        <location evidence="2">Nucleus</location>
    </subcellularLocation>
</comment>
<accession>A0A4U0VSX6</accession>
<keyword evidence="7" id="KW-0949">S-adenosyl-L-methionine</keyword>
<evidence type="ECO:0000313" key="18">
    <source>
        <dbReference type="EMBL" id="TKA52302.1"/>
    </source>
</evidence>
<keyword evidence="10" id="KW-0539">Nucleus</keyword>
<reference evidence="18 19" key="1">
    <citation type="submission" date="2017-03" db="EMBL/GenBank/DDBJ databases">
        <title>Genomes of endolithic fungi from Antarctica.</title>
        <authorList>
            <person name="Coleine C."/>
            <person name="Masonjones S."/>
            <person name="Stajich J.E."/>
        </authorList>
    </citation>
    <scope>NUCLEOTIDE SEQUENCE [LARGE SCALE GENOMIC DNA]</scope>
    <source>
        <strain evidence="18 19">CCFEE 5184</strain>
    </source>
</reference>
<dbReference type="Pfam" id="PF03291">
    <property type="entry name" value="mRNA_G-N7_MeTrfase"/>
    <property type="match status" value="2"/>
</dbReference>
<feature type="compositionally biased region" description="Acidic residues" evidence="16">
    <location>
        <begin position="363"/>
        <end position="373"/>
    </location>
</feature>
<sequence length="603" mass="65946">MANDEPLSKPSNVTEPRKMQKRKREAPSSSSTSRLSANKSARTSTPNAYARRTPPPAPIDDDNDDPDAGRRSPPKQLKRPGAGARVTREQREAADALRRQREEEQRKGVVARQAQIGNAELVAEHYNAVPERGREWRKTDSQIKGLRSLNNWIKSTLIQKFSRPDGPLPPNGLTVLDMACGKGGDLGKWEKAPVVPALYVGCDIAEVSVSQAKERYAETQRKNNGRHRRQQMPMQAEFYVQDTFGRSLGGIPIVNQVGFNPNAGPGVSRIIQGGMMTGGFDVVSMMFALHYSFESETLARGMLGNVAGALKKGGRFIGVMPNSDVISGMVKKMLQAERPAGATPAGGSKSFTPRVNAGSEGREEGEADEDDWDPEKPSEINGEAADDDWDPEKPSEPLPSSATNGTALASSEAEEADDWDPERPSEPTPPTNTSAPEPAANGTPAQPTTSPPTDTTPQPPLEWGNSIYTIRFPRSQPLTAKPLPRDGIFRPPYGWKYHYSLEEAVNAPEYVVPWEGFRALADDYGLELLYRKGFREVLEDEVGDRELGMLAERMGVVGRDRDRDRGSAGLDADGNGKGLRGLLVSEEEMEAAGFYHAFCFYKV</sequence>
<evidence type="ECO:0000256" key="8">
    <source>
        <dbReference type="ARBA" id="ARBA00022884"/>
    </source>
</evidence>
<keyword evidence="9 15" id="KW-0506">mRNA capping</keyword>
<dbReference type="PANTHER" id="PTHR12189">
    <property type="entry name" value="MRNA GUANINE-7- METHYLTRANSFERASE"/>
    <property type="match status" value="1"/>
</dbReference>
<proteinExistence type="predicted"/>
<feature type="site" description="mRNA cap binding" evidence="15">
    <location>
        <position position="509"/>
    </location>
</feature>
<feature type="site" description="mRNA cap binding" evidence="15">
    <location>
        <position position="182"/>
    </location>
</feature>
<feature type="region of interest" description="Disordered" evidence="16">
    <location>
        <begin position="1"/>
        <end position="109"/>
    </location>
</feature>
<feature type="compositionally biased region" description="Basic and acidic residues" evidence="16">
    <location>
        <begin position="86"/>
        <end position="107"/>
    </location>
</feature>
<dbReference type="GO" id="GO:0003723">
    <property type="term" value="F:RNA binding"/>
    <property type="evidence" value="ECO:0007669"/>
    <property type="project" value="UniProtKB-KW"/>
</dbReference>
<evidence type="ECO:0000256" key="10">
    <source>
        <dbReference type="ARBA" id="ARBA00023242"/>
    </source>
</evidence>
<dbReference type="STRING" id="329884.A0A4U0VSX6"/>
<organism evidence="18 19">
    <name type="scientific">Friedmanniomyces simplex</name>
    <dbReference type="NCBI Taxonomy" id="329884"/>
    <lineage>
        <taxon>Eukaryota</taxon>
        <taxon>Fungi</taxon>
        <taxon>Dikarya</taxon>
        <taxon>Ascomycota</taxon>
        <taxon>Pezizomycotina</taxon>
        <taxon>Dothideomycetes</taxon>
        <taxon>Dothideomycetidae</taxon>
        <taxon>Mycosphaerellales</taxon>
        <taxon>Teratosphaeriaceae</taxon>
        <taxon>Friedmanniomyces</taxon>
    </lineage>
</organism>
<keyword evidence="6" id="KW-0808">Transferase</keyword>
<gene>
    <name evidence="18" type="ORF">B0A55_13330</name>
</gene>
<evidence type="ECO:0000256" key="16">
    <source>
        <dbReference type="SAM" id="MobiDB-lite"/>
    </source>
</evidence>
<feature type="compositionally biased region" description="Low complexity" evidence="16">
    <location>
        <begin position="27"/>
        <end position="41"/>
    </location>
</feature>
<dbReference type="InterPro" id="IPR004971">
    <property type="entry name" value="mRNA_G-N7_MeTrfase_dom"/>
</dbReference>
<evidence type="ECO:0000256" key="12">
    <source>
        <dbReference type="ARBA" id="ARBA00033387"/>
    </source>
</evidence>
<dbReference type="Gene3D" id="3.40.50.150">
    <property type="entry name" value="Vaccinia Virus protein VP39"/>
    <property type="match status" value="2"/>
</dbReference>
<feature type="site" description="mRNA cap binding" evidence="15">
    <location>
        <position position="290"/>
    </location>
</feature>
<dbReference type="PIRSF" id="PIRSF028762">
    <property type="entry name" value="ABD1"/>
    <property type="match status" value="1"/>
</dbReference>
<dbReference type="InterPro" id="IPR029063">
    <property type="entry name" value="SAM-dependent_MTases_sf"/>
</dbReference>
<dbReference type="GO" id="GO:0005634">
    <property type="term" value="C:nucleus"/>
    <property type="evidence" value="ECO:0007669"/>
    <property type="project" value="UniProtKB-SubCell"/>
</dbReference>